<evidence type="ECO:0000313" key="2">
    <source>
        <dbReference type="Proteomes" id="UP000829398"/>
    </source>
</evidence>
<dbReference type="Proteomes" id="UP000829398">
    <property type="component" value="Chromosome 8"/>
</dbReference>
<evidence type="ECO:0000313" key="1">
    <source>
        <dbReference type="EMBL" id="KAH9698662.1"/>
    </source>
</evidence>
<organism evidence="1 2">
    <name type="scientific">Citrus sinensis</name>
    <name type="common">Sweet orange</name>
    <name type="synonym">Citrus aurantium var. sinensis</name>
    <dbReference type="NCBI Taxonomy" id="2711"/>
    <lineage>
        <taxon>Eukaryota</taxon>
        <taxon>Viridiplantae</taxon>
        <taxon>Streptophyta</taxon>
        <taxon>Embryophyta</taxon>
        <taxon>Tracheophyta</taxon>
        <taxon>Spermatophyta</taxon>
        <taxon>Magnoliopsida</taxon>
        <taxon>eudicotyledons</taxon>
        <taxon>Gunneridae</taxon>
        <taxon>Pentapetalae</taxon>
        <taxon>rosids</taxon>
        <taxon>malvids</taxon>
        <taxon>Sapindales</taxon>
        <taxon>Rutaceae</taxon>
        <taxon>Aurantioideae</taxon>
        <taxon>Citrus</taxon>
    </lineage>
</organism>
<sequence length="2725" mass="309315">MMEGDASSSSKKKKAVPNDYGFIDTIFSWSLEDIFYQNLFKDKVEQIPLSFQSVNRYFESFVFPLLEETRAQLSSSMEKISEAPFAQVVDLEDSKPYGAMLSDVKVDYWRNRFSNYSKESYKVLPGDILVLADAKPETASDLRRVGRMWTFVSVTKVTEDKNESDTTSTSFKVKASKENQIDGANKSLFAIFLTNVTSNTRIWNSLHMSGNLKIIKELLCTDSVVKEDCELCPVQSDGIWNDIFGPSLSSTLNDSQAQAVLSCLRRTHCDHKATVELIWGPPGTGKTKTVSMLLVSLLQMKCGTLVCTPTNVAIMEVASRVVKLVKESVERDSSGTLFFPFGEILLFGNNERLKVDSGVEEIYLDYRIKRLEECLAPITGWRHCFASMIDFLDDCVFQYHIYMENESTKQSEDINGNEIKEKKCRKDAEVSKVEIETFLEFVRERFKCTAAPLRSCIFNLDNMGSEDLEELFSHSVDEDFSESIVDIKYMLHERRSKCHSVLRKLWNSFSRLNLPSAMNIGLLKDFCFTKASLIFCTASSSYKLHRVAMEQLQFLVIDEAAQLKEVESAIPLKLPGIQHAILIGDECQLPAMVESSVSGCLGRSLFERLSNLGQAKHLLSIQYRMHPSISSFPNSYFYDNKIFDSPNVKEKNYEKRFLPGRMYGPYSFINVLDGREESIAHSYRNMVEVFVVMKILLNLYKAWIESKEKLSIGIVSLLMLKSAHPWTDQILSPTFILSTAARTTGVGITLLFLTRPAFTKNRSETPVVLPAVFPLSVFLSPSSSISLPFIAAPCLTFSVYPSSPLFRVVVASHGILTATLWANVGSRISHNGSGKSATTAILWDRVSAFWGTGTGSSPYSAQVVAIQEKLGSKFANSAGFAVKVMSIDGFKGGEEDIIIISTVRSNNGGLIGFLSNPKRVNVALTRARHCLWILGNARTLTRKKSVWEALVHDANARQCFFNAEDEEDLGKAILGVKKELDEFDDLLNPGSILFRSQRWKVNFSENFLKSFRKLTSDQTKKWVTHLLVKLSSGWRPKKRNVEIIKQFKVERFYIICTIDIVKESQYFQVLKVWDILPLEDVPKLVARLDNILAKYTDEFINHCKEKCIEGNLEVPKTWAATSKVVRFKNLADIDSDSESDLGGAASDSTSYVENSNVSDSLLLMKFYSLSSGAVSHLLSDRDGGELDLPFEVTDEQLEMILFPKSSFILGRSGTGKTTILTMKLFQKEKLHHMAMDGFYGVNNSVTLHSSWESGAEEGLGETERPILRQLFVTVSPKLCFAVKQHISQMISSAFGGKFVAESRLIDIDDAAEFKDIPNSFAAIPAESYPLVITFHKFLMMLDGTLGGLQSIDVADGKFCREDYIRLSETRVSTVLRSEREKIYEIYEKYEQMKMRNGEFDLADLVNDLHRRFKEERYKGDEFHFVYIDEVQDLTMSQIALFKYVCRNIEEGFVFSGDTAQTIARGIDFRFQDIRSLFYKKFVLESRNTRNVGRQEKGQLSKIFNLSQNFRTHAGVLNLAQSVIELFYRFFPHSVDILKPETSLIYGEPPILLESRNDENAIIKIFGNSGDAGGNMVGFGAEQVILVRDDCVRKEISNYVGKQALVLTIVESKGLEFQDVLLYDFFGSSPLKNQWRVVYEYMKEQALFDSTSPGSFPSFNEAKHNVLCSELKQLYVAITRTRQRLWIWENMEEFSKPMFDYWKKKSLVQVRQLDLAQAMQVASSPEEWKSRGIKLFHEHNYDMATICFEKAKDSYWEGRSKATGLKATADRCRSSNPKQANVNLREAAKIFEAIGKADSAAKCFYNLGEYERAGRIYLERCEEPELEKAGECFFLAGCYKLAADVYAKGKFFSECLAVCSKGKLFEIGLQYMNHWKQHADTDVGHARRSKEIYKTEQNFLQSCARHYHGLKDYQLAADAYARGNFFSECLVVCSEGKLFDIGLQYINYWKQHAETDVGLDERSKEMNKIEKDFLWICALHYHGLKDCKLAADMYARGKFFSECLAVCFEGKIIDIGLQYINDWKEHAGTDVGLLSLSCFDDLLVLEEESGNFMDAANIARLRGDIFLAVDLLQKAGCFKEACNVTLNHVISNSLWSPGSKGWPLKQFTKKKELLEKAKSLAKNESNQFYEFVCTEADILSNDQSDLSIINQQLNASMRHQSISGETLSVRQILDFHLKTDSSKYVWGDELVLDLTYSEEIICKNRVSVQSLVYFWDCWKDKIVNVIEYLGCLKSQDFSDHGSYGDFCLHYLGVWKQHSNLDTVYLLLNSDADWVRGLGNSYALWSWKLPSIDVHQLVSAGKNYWSSELLSVGMKVLYYLEALNKQSSTNSPSVFSQVLCLNCINEVAKFLLSSKHLNLSHHDAEILQKFVDRSTEHFFDSIFPLDRRESLKMNMITLKGTEFYRNIIKEVIFKHLKDSPSYGRIGSVMVMILGSGKLGNDVYERVAKWFDGNSLWKELFESLSWNMGSKSCQGSASCHNFDELKESHIQKFYKALVDIYGANWRKVHYITPASFLYLIERLLILLSRLNGYIFTTKSSFVDWFIYQEGSTNPTCSSSTDVKQSFGGVLEFIGTVVRQFLYNGKEVMEWIGKSHTNITHYHSLVVLRLVVIICLLHLNFGGDSLNLLLDLLGRSYICNKLPREFYDALRRRRNHSLLDVIAEAFIKICNPLVLASLGDNCPKFAGRDTIFVDMVTKSMEDILATLFPEIEASEGHAGAAKMKATDFV</sequence>
<dbReference type="EMBL" id="CM039177">
    <property type="protein sequence ID" value="KAH9698662.1"/>
    <property type="molecule type" value="Genomic_DNA"/>
</dbReference>
<comment type="caution">
    <text evidence="1">The sequence shown here is derived from an EMBL/GenBank/DDBJ whole genome shotgun (WGS) entry which is preliminary data.</text>
</comment>
<name>A0ACB8INK5_CITSI</name>
<proteinExistence type="predicted"/>
<gene>
    <name evidence="1" type="ORF">KPL71_024092</name>
</gene>
<keyword evidence="2" id="KW-1185">Reference proteome</keyword>
<accession>A0ACB8INK5</accession>
<protein>
    <submittedName>
        <fullName evidence="1">UvrD-like helicase ATP-binding domain-containing protein</fullName>
    </submittedName>
</protein>
<reference evidence="2" key="1">
    <citation type="journal article" date="2023" name="Hortic. Res.">
        <title>A chromosome-level phased genome enabling allele-level studies in sweet orange: a case study on citrus Huanglongbing tolerance.</title>
        <authorList>
            <person name="Wu B."/>
            <person name="Yu Q."/>
            <person name="Deng Z."/>
            <person name="Duan Y."/>
            <person name="Luo F."/>
            <person name="Gmitter F. Jr."/>
        </authorList>
    </citation>
    <scope>NUCLEOTIDE SEQUENCE [LARGE SCALE GENOMIC DNA]</scope>
    <source>
        <strain evidence="2">cv. Valencia</strain>
    </source>
</reference>